<evidence type="ECO:0000256" key="6">
    <source>
        <dbReference type="ARBA" id="ARBA00023159"/>
    </source>
</evidence>
<evidence type="ECO:0000256" key="5">
    <source>
        <dbReference type="ARBA" id="ARBA00023015"/>
    </source>
</evidence>
<proteinExistence type="inferred from homology"/>
<sequence>MSSTRESTKNSYAKPWKKRSRSRSPDQGSHRRSGERDSESSYKRSKKENHPSSCTASRTSQNRTRKPHNPFEIFSAHAAKENVNFGWCGYYWHSTRLAKKGTDMIFDDMKKEFQSRCTENKIDWAGVREMLFKFKKTMDQQYRNMLWHFRNTECHKCDYWDDVYRKHVANVEHSSQEISDEDMLQAAMEVDGARE</sequence>
<comment type="subcellular location">
    <subcellularLocation>
        <location evidence="1">Host nucleus</location>
    </subcellularLocation>
</comment>
<protein>
    <recommendedName>
        <fullName evidence="3">Non-structural protein NP-1</fullName>
    </recommendedName>
</protein>
<evidence type="ECO:0000313" key="11">
    <source>
        <dbReference type="Proteomes" id="UP000503419"/>
    </source>
</evidence>
<organism evidence="10 11">
    <name type="scientific">Murine bocavirus</name>
    <dbReference type="NCBI Taxonomy" id="2171381"/>
    <lineage>
        <taxon>Viruses</taxon>
        <taxon>Monodnaviria</taxon>
        <taxon>Shotokuvirae</taxon>
        <taxon>Cossaviricota</taxon>
        <taxon>Quintoviricetes</taxon>
        <taxon>Piccovirales</taxon>
        <taxon>Parvoviridae</taxon>
        <taxon>Parvovirinae</taxon>
        <taxon>Bocaparvovirus</taxon>
        <taxon>Bocaparvovirus rodent2</taxon>
    </lineage>
</organism>
<feature type="compositionally biased region" description="Polar residues" evidence="9">
    <location>
        <begin position="1"/>
        <end position="11"/>
    </location>
</feature>
<dbReference type="RefSeq" id="YP_010086824.1">
    <property type="nucleotide sequence ID" value="NC_055487.1"/>
</dbReference>
<keyword evidence="11" id="KW-1185">Reference proteome</keyword>
<reference evidence="10" key="1">
    <citation type="submission" date="2017-05" db="EMBL/GenBank/DDBJ databases">
        <authorList>
            <person name="Song R."/>
            <person name="Chenine A.L."/>
            <person name="Ruprecht R.M."/>
        </authorList>
    </citation>
    <scope>NUCLEOTIDE SEQUENCE</scope>
    <source>
        <strain evidence="10">MBV/NYC/2014/Q055/1700</strain>
    </source>
</reference>
<evidence type="ECO:0000256" key="7">
    <source>
        <dbReference type="ARBA" id="ARBA00023163"/>
    </source>
</evidence>
<keyword evidence="7" id="KW-0804">Transcription</keyword>
<dbReference type="Pfam" id="PF11733">
    <property type="entry name" value="NP1-WLL"/>
    <property type="match status" value="1"/>
</dbReference>
<feature type="compositionally biased region" description="Polar residues" evidence="9">
    <location>
        <begin position="51"/>
        <end position="62"/>
    </location>
</feature>
<feature type="region of interest" description="Disordered" evidence="9">
    <location>
        <begin position="1"/>
        <end position="68"/>
    </location>
</feature>
<accession>A0A2S0SYZ0</accession>
<evidence type="ECO:0000256" key="4">
    <source>
        <dbReference type="ARBA" id="ARBA00022562"/>
    </source>
</evidence>
<keyword evidence="5" id="KW-0805">Transcription regulation</keyword>
<evidence type="ECO:0000313" key="10">
    <source>
        <dbReference type="EMBL" id="AWB14591.1"/>
    </source>
</evidence>
<reference evidence="10" key="2">
    <citation type="journal article" date="2018" name="MBio">
        <title>Viral Diversity of House Mice in New York City.</title>
        <authorList>
            <person name="Willams S.H."/>
            <person name="Che X."/>
            <person name="Garcia J.A."/>
            <person name="Klena J.D."/>
            <person name="Lee B."/>
            <person name="Muller D."/>
            <person name="Ulrich W."/>
            <person name="Corrigan R.M."/>
            <person name="Nichol S."/>
            <person name="Jain K."/>
            <person name="Lipkin W.I."/>
        </authorList>
    </citation>
    <scope>NUCLEOTIDE SEQUENCE [LARGE SCALE GENOMIC DNA]</scope>
    <source>
        <strain evidence="10">MBV/NYC/2014/Q055/1700</strain>
    </source>
</reference>
<feature type="compositionally biased region" description="Basic and acidic residues" evidence="9">
    <location>
        <begin position="28"/>
        <end position="42"/>
    </location>
</feature>
<evidence type="ECO:0000256" key="2">
    <source>
        <dbReference type="ARBA" id="ARBA00007126"/>
    </source>
</evidence>
<comment type="similarity">
    <text evidence="2">Belongs to the Bocaparvovirus Non-structural protein NP-1 family.</text>
</comment>
<dbReference type="Proteomes" id="UP000503419">
    <property type="component" value="Segment"/>
</dbReference>
<dbReference type="GO" id="GO:0042025">
    <property type="term" value="C:host cell nucleus"/>
    <property type="evidence" value="ECO:0007669"/>
    <property type="project" value="UniProtKB-SubCell"/>
</dbReference>
<evidence type="ECO:0000256" key="9">
    <source>
        <dbReference type="SAM" id="MobiDB-lite"/>
    </source>
</evidence>
<evidence type="ECO:0000256" key="1">
    <source>
        <dbReference type="ARBA" id="ARBA00004147"/>
    </source>
</evidence>
<name>A0A2S0SYZ0_9VIRU</name>
<keyword evidence="4" id="KW-1048">Host nucleus</keyword>
<dbReference type="EMBL" id="MF175080">
    <property type="protein sequence ID" value="AWB14591.1"/>
    <property type="molecule type" value="Genomic_DNA"/>
</dbReference>
<dbReference type="KEGG" id="vg:65102059"/>
<dbReference type="GeneID" id="65102059"/>
<dbReference type="InterPro" id="IPR021075">
    <property type="entry name" value="Bocavirus_NP1"/>
</dbReference>
<comment type="function">
    <text evidence="8">Required for the expression of the capsid proteins. Performs the splicing and internal polyadenylation of the viral capsid-encoding mRNA precursor, which allows its maturation and expression. Transactivates the viral promoter.</text>
</comment>
<evidence type="ECO:0000256" key="3">
    <source>
        <dbReference type="ARBA" id="ARBA00020315"/>
    </source>
</evidence>
<keyword evidence="6" id="KW-0010">Activator</keyword>
<evidence type="ECO:0000256" key="8">
    <source>
        <dbReference type="ARBA" id="ARBA00045895"/>
    </source>
</evidence>